<protein>
    <submittedName>
        <fullName evidence="2">Uncharacterized protein</fullName>
    </submittedName>
</protein>
<proteinExistence type="predicted"/>
<reference evidence="2" key="1">
    <citation type="journal article" date="2013" name="BMC Genomics">
        <title>Unscrambling butterfly oogenesis.</title>
        <authorList>
            <person name="Carter J.M."/>
            <person name="Baker S.C."/>
            <person name="Pink R."/>
            <person name="Carter D.R."/>
            <person name="Collins A."/>
            <person name="Tomlin J."/>
            <person name="Gibbs M."/>
            <person name="Breuker C.J."/>
        </authorList>
    </citation>
    <scope>NUCLEOTIDE SEQUENCE</scope>
    <source>
        <tissue evidence="2">Ovary</tissue>
    </source>
</reference>
<reference evidence="2" key="2">
    <citation type="submission" date="2013-05" db="EMBL/GenBank/DDBJ databases">
        <authorList>
            <person name="Carter J.-M."/>
            <person name="Baker S.C."/>
            <person name="Pink R."/>
            <person name="Carter D.R.F."/>
            <person name="Collins A."/>
            <person name="Tomlin J."/>
            <person name="Gibbs M."/>
            <person name="Breuker C.J."/>
        </authorList>
    </citation>
    <scope>NUCLEOTIDE SEQUENCE</scope>
    <source>
        <tissue evidence="2">Ovary</tissue>
    </source>
</reference>
<evidence type="ECO:0000256" key="1">
    <source>
        <dbReference type="SAM" id="MobiDB-lite"/>
    </source>
</evidence>
<name>S4PD41_9NEOP</name>
<feature type="region of interest" description="Disordered" evidence="1">
    <location>
        <begin position="66"/>
        <end position="101"/>
    </location>
</feature>
<dbReference type="EMBL" id="GAIX01007655">
    <property type="protein sequence ID" value="JAA84905.1"/>
    <property type="molecule type" value="Transcribed_RNA"/>
</dbReference>
<organism evidence="2">
    <name type="scientific">Pararge aegeria</name>
    <name type="common">speckled wood butterfly</name>
    <dbReference type="NCBI Taxonomy" id="116150"/>
    <lineage>
        <taxon>Eukaryota</taxon>
        <taxon>Metazoa</taxon>
        <taxon>Ecdysozoa</taxon>
        <taxon>Arthropoda</taxon>
        <taxon>Hexapoda</taxon>
        <taxon>Insecta</taxon>
        <taxon>Pterygota</taxon>
        <taxon>Neoptera</taxon>
        <taxon>Endopterygota</taxon>
        <taxon>Lepidoptera</taxon>
        <taxon>Glossata</taxon>
        <taxon>Ditrysia</taxon>
        <taxon>Papilionoidea</taxon>
        <taxon>Nymphalidae</taxon>
        <taxon>Satyrinae</taxon>
        <taxon>Satyrini</taxon>
        <taxon>Parargina</taxon>
        <taxon>Pararge</taxon>
    </lineage>
</organism>
<accession>S4PD41</accession>
<feature type="non-terminal residue" evidence="2">
    <location>
        <position position="101"/>
    </location>
</feature>
<sequence>MMYSVSNKLDPDKYFRFLRPPFFTLDTQHDSSEFLGYLLELFQSYEHSTETNHDYSRPPVLNGANRLRALYPHVPPSTSTSATQDHAEPGHSRQPVAPRPG</sequence>
<dbReference type="AlphaFoldDB" id="S4PD41"/>
<evidence type="ECO:0000313" key="2">
    <source>
        <dbReference type="EMBL" id="JAA84905.1"/>
    </source>
</evidence>